<comment type="caution">
    <text evidence="5">The sequence shown here is derived from an EMBL/GenBank/DDBJ whole genome shotgun (WGS) entry which is preliminary data.</text>
</comment>
<dbReference type="Pfam" id="PF00270">
    <property type="entry name" value="DEAD"/>
    <property type="match status" value="1"/>
</dbReference>
<dbReference type="EMBL" id="LSMT01000386">
    <property type="protein sequence ID" value="PFX18912.1"/>
    <property type="molecule type" value="Genomic_DNA"/>
</dbReference>
<dbReference type="GO" id="GO:0004386">
    <property type="term" value="F:helicase activity"/>
    <property type="evidence" value="ECO:0007669"/>
    <property type="project" value="UniProtKB-KW"/>
</dbReference>
<keyword evidence="5" id="KW-0547">Nucleotide-binding</keyword>
<evidence type="ECO:0000313" key="6">
    <source>
        <dbReference type="Proteomes" id="UP000225706"/>
    </source>
</evidence>
<evidence type="ECO:0000259" key="3">
    <source>
        <dbReference type="Pfam" id="PF00270"/>
    </source>
</evidence>
<feature type="compositionally biased region" description="Low complexity" evidence="2">
    <location>
        <begin position="162"/>
        <end position="219"/>
    </location>
</feature>
<evidence type="ECO:0000256" key="2">
    <source>
        <dbReference type="SAM" id="MobiDB-lite"/>
    </source>
</evidence>
<dbReference type="Proteomes" id="UP000225706">
    <property type="component" value="Unassembled WGS sequence"/>
</dbReference>
<organism evidence="5 6">
    <name type="scientific">Stylophora pistillata</name>
    <name type="common">Smooth cauliflower coral</name>
    <dbReference type="NCBI Taxonomy" id="50429"/>
    <lineage>
        <taxon>Eukaryota</taxon>
        <taxon>Metazoa</taxon>
        <taxon>Cnidaria</taxon>
        <taxon>Anthozoa</taxon>
        <taxon>Hexacorallia</taxon>
        <taxon>Scleractinia</taxon>
        <taxon>Astrocoeniina</taxon>
        <taxon>Pocilloporidae</taxon>
        <taxon>Stylophora</taxon>
    </lineage>
</organism>
<gene>
    <name evidence="5" type="primary">wrn-1</name>
    <name evidence="5" type="ORF">AWC38_SpisGene16701</name>
</gene>
<keyword evidence="5" id="KW-0347">Helicase</keyword>
<dbReference type="SUPFAM" id="SSF52540">
    <property type="entry name" value="P-loop containing nucleoside triphosphate hydrolases"/>
    <property type="match status" value="1"/>
</dbReference>
<evidence type="ECO:0000313" key="5">
    <source>
        <dbReference type="EMBL" id="PFX18912.1"/>
    </source>
</evidence>
<feature type="domain" description="HECT" evidence="4">
    <location>
        <begin position="533"/>
        <end position="621"/>
    </location>
</feature>
<accession>A0A2B4RRQ2</accession>
<dbReference type="AlphaFoldDB" id="A0A2B4RRQ2"/>
<feature type="compositionally biased region" description="Low complexity" evidence="2">
    <location>
        <begin position="240"/>
        <end position="270"/>
    </location>
</feature>
<feature type="domain" description="DEAD/DEAH-box helicase" evidence="3">
    <location>
        <begin position="18"/>
        <end position="81"/>
    </location>
</feature>
<reference evidence="6" key="1">
    <citation type="journal article" date="2017" name="bioRxiv">
        <title>Comparative analysis of the genomes of Stylophora pistillata and Acropora digitifera provides evidence for extensive differences between species of corals.</title>
        <authorList>
            <person name="Voolstra C.R."/>
            <person name="Li Y."/>
            <person name="Liew Y.J."/>
            <person name="Baumgarten S."/>
            <person name="Zoccola D."/>
            <person name="Flot J.-F."/>
            <person name="Tambutte S."/>
            <person name="Allemand D."/>
            <person name="Aranda M."/>
        </authorList>
    </citation>
    <scope>NUCLEOTIDE SEQUENCE [LARGE SCALE GENOMIC DNA]</scope>
</reference>
<dbReference type="OrthoDB" id="5980264at2759"/>
<feature type="region of interest" description="Disordered" evidence="2">
    <location>
        <begin position="154"/>
        <end position="219"/>
    </location>
</feature>
<dbReference type="InterPro" id="IPR000569">
    <property type="entry name" value="HECT_dom"/>
</dbReference>
<dbReference type="Pfam" id="PF00632">
    <property type="entry name" value="HECT"/>
    <property type="match status" value="1"/>
</dbReference>
<dbReference type="GO" id="GO:0005524">
    <property type="term" value="F:ATP binding"/>
    <property type="evidence" value="ECO:0007669"/>
    <property type="project" value="InterPro"/>
</dbReference>
<dbReference type="InterPro" id="IPR035983">
    <property type="entry name" value="Hect_E3_ubiquitin_ligase"/>
</dbReference>
<dbReference type="Gene3D" id="3.40.50.300">
    <property type="entry name" value="P-loop containing nucleotide triphosphate hydrolases"/>
    <property type="match status" value="1"/>
</dbReference>
<dbReference type="InterPro" id="IPR011545">
    <property type="entry name" value="DEAD/DEAH_box_helicase_dom"/>
</dbReference>
<feature type="region of interest" description="Disordered" evidence="2">
    <location>
        <begin position="240"/>
        <end position="281"/>
    </location>
</feature>
<feature type="compositionally biased region" description="Polar residues" evidence="2">
    <location>
        <begin position="271"/>
        <end position="281"/>
    </location>
</feature>
<keyword evidence="1" id="KW-0833">Ubl conjugation pathway</keyword>
<dbReference type="GO" id="GO:0004842">
    <property type="term" value="F:ubiquitin-protein transferase activity"/>
    <property type="evidence" value="ECO:0007669"/>
    <property type="project" value="InterPro"/>
</dbReference>
<keyword evidence="5" id="KW-0067">ATP-binding</keyword>
<keyword evidence="5" id="KW-0378">Hydrolase</keyword>
<name>A0A2B4RRQ2_STYPI</name>
<proteinExistence type="predicted"/>
<dbReference type="Gene3D" id="3.30.2410.10">
    <property type="entry name" value="Hect, E3 ligase catalytic domain"/>
    <property type="match status" value="1"/>
</dbReference>
<evidence type="ECO:0000256" key="1">
    <source>
        <dbReference type="ARBA" id="ARBA00022786"/>
    </source>
</evidence>
<dbReference type="SUPFAM" id="SSF56204">
    <property type="entry name" value="Hect, E3 ligase catalytic domain"/>
    <property type="match status" value="1"/>
</dbReference>
<dbReference type="InterPro" id="IPR027417">
    <property type="entry name" value="P-loop_NTPase"/>
</dbReference>
<dbReference type="STRING" id="50429.A0A2B4RRQ2"/>
<dbReference type="GO" id="GO:0003676">
    <property type="term" value="F:nucleic acid binding"/>
    <property type="evidence" value="ECO:0007669"/>
    <property type="project" value="InterPro"/>
</dbReference>
<sequence>MIYCQTTEVDGVRAFFGKGDAFINLHTGYGKSVIYQCLPIVSDVLFKKPPGSSVLVVISPLTALMEDQLERINNLGIPAVELTNADDPEIIRQAMNGTELCRDNQGLDGTIIHRLFKSNKRPIFVRPSEVLIPEIAQDQEEDNIEKMKAKIDLSNDKGYGQGSQQASQTTQATSQPTAQITHASSQPTAQTTQATSQQTAQTTQATSQPTAQTTQATSQQTAQRTQASCQPTAQTTLVASQQTAQTTPATSQPTAQNTQATIQQTPQTTQEISQPAAGSSETAAFQIDENDIPHYDNAVSFVKLAVIFRTNIRKDIIEIFSQPDILMCHLDLVVYDERGEVEKGKGKGALLDVFTAFWQEFFMGYAVGSTEEIPYVRHDLQKPQWELIARVLVYGYLYRKYFPLSLSKSFVMSCLFGEQAIEPEDLVQSIRDFITHEDREVLNMCLSEEFDPNDEDALQFLSSFKCFRVPTKETIHKTVQELSHQELIQKPRYILNCWSPLVAHLKSDPSFKSKEGIMELYDAKQPTPKKVIKLFKAEPSSEQEHHSFEHLKRFVKSLEGKSLQRFLHFCTGSDVITCQSIEVQFSRDDGFARRPVVHTCGPMLQLPCTYESYPELAEEFTMMKEGAAWPFELV</sequence>
<protein>
    <submittedName>
        <fullName evidence="5">Putative Werner syndrome ATP-dependent helicase-like 1</fullName>
    </submittedName>
</protein>
<keyword evidence="6" id="KW-1185">Reference proteome</keyword>
<evidence type="ECO:0000259" key="4">
    <source>
        <dbReference type="Pfam" id="PF00632"/>
    </source>
</evidence>